<reference evidence="3 4" key="1">
    <citation type="submission" date="2008-10" db="EMBL/GenBank/DDBJ databases">
        <title>Draft genome sequence of Collinsella stercoris (DSM 13279).</title>
        <authorList>
            <person name="Sudarsanam P."/>
            <person name="Ley R."/>
            <person name="Guruge J."/>
            <person name="Turnbaugh P.J."/>
            <person name="Mahowald M."/>
            <person name="Liep D."/>
            <person name="Gordon J."/>
        </authorList>
    </citation>
    <scope>NUCLEOTIDE SEQUENCE [LARGE SCALE GENOMIC DNA]</scope>
    <source>
        <strain evidence="3 4">DSM 13279</strain>
    </source>
</reference>
<dbReference type="RefSeq" id="WP_006720873.1">
    <property type="nucleotide sequence ID" value="NZ_DS995475.1"/>
</dbReference>
<evidence type="ECO:0000259" key="2">
    <source>
        <dbReference type="Pfam" id="PF08353"/>
    </source>
</evidence>
<organism evidence="3 4">
    <name type="scientific">Collinsella stercoris DSM 13279</name>
    <dbReference type="NCBI Taxonomy" id="445975"/>
    <lineage>
        <taxon>Bacteria</taxon>
        <taxon>Bacillati</taxon>
        <taxon>Actinomycetota</taxon>
        <taxon>Coriobacteriia</taxon>
        <taxon>Coriobacteriales</taxon>
        <taxon>Coriobacteriaceae</taxon>
        <taxon>Collinsella</taxon>
    </lineage>
</organism>
<gene>
    <name evidence="3" type="ORF">COLSTE_01221</name>
</gene>
<feature type="domain" description="Mur ligase central" evidence="1">
    <location>
        <begin position="56"/>
        <end position="209"/>
    </location>
</feature>
<accession>B6GAX0</accession>
<dbReference type="InterPro" id="IPR036565">
    <property type="entry name" value="Mur-like_cat_sf"/>
</dbReference>
<dbReference type="Pfam" id="PF08353">
    <property type="entry name" value="MurT_C"/>
    <property type="match status" value="1"/>
</dbReference>
<name>B6GAX0_9ACTN</name>
<dbReference type="Proteomes" id="UP000003560">
    <property type="component" value="Unassembled WGS sequence"/>
</dbReference>
<keyword evidence="3" id="KW-0436">Ligase</keyword>
<sequence length="462" mass="49754">MSIKSTIATATAGAARWGLRSVLHRSGGALPGKLGLAIDPELVTHLAGLLDASVVITGTNGKTTTTNLIADAVAASGANCVCNRAGNNMETGITGALLEANSERRRTAGTRRVGVFECDELYTVRILPRLKPTYFVLLNLFRDQLDRYGEIDHTQDVIAQALASSPATTLIFNADDPLCASIAARVPNPQLPFGIDGAVGTETSHIAESRFCGQCNGPLEYDYIQYGQLGAYHCPSCGWERPRLASFASDVRLSRTGYTFDVSMSRKGTHDVARLSTKYNGLYMVYNITAAWTAASALGVLDDAPSRFQNVLDTYVPTGGRMTRWHMGGREVATDLAKNPVGFDRQIQQIKTAQGRLMAFFLNDAEADGRDVSWIWDVDFERLSATPNIRAFVGGTRAHDLQVRLKYAGIDARIVGQVGEALASVAGEPATETLHVVANYTAFPPVVKELERMTEDGSATSG</sequence>
<reference evidence="3 4" key="2">
    <citation type="submission" date="2008-10" db="EMBL/GenBank/DDBJ databases">
        <authorList>
            <person name="Fulton L."/>
            <person name="Clifton S."/>
            <person name="Fulton B."/>
            <person name="Xu J."/>
            <person name="Minx P."/>
            <person name="Pepin K.H."/>
            <person name="Johnson M."/>
            <person name="Thiruvilangam P."/>
            <person name="Bhonagiri V."/>
            <person name="Nash W.E."/>
            <person name="Mardis E.R."/>
            <person name="Wilson R.K."/>
        </authorList>
    </citation>
    <scope>NUCLEOTIDE SEQUENCE [LARGE SCALE GENOMIC DNA]</scope>
    <source>
        <strain evidence="3 4">DSM 13279</strain>
    </source>
</reference>
<dbReference type="STRING" id="445975.COLSTE_01221"/>
<feature type="domain" description="Lipid II isoglutaminyl synthase (glutamine-hydrolyzing) subunit MurT C-terminal" evidence="2">
    <location>
        <begin position="336"/>
        <end position="443"/>
    </location>
</feature>
<evidence type="ECO:0000313" key="3">
    <source>
        <dbReference type="EMBL" id="EEA90464.1"/>
    </source>
</evidence>
<dbReference type="HAMAP" id="MF_02214">
    <property type="entry name" value="Lipid_II_synth_MurT"/>
    <property type="match status" value="1"/>
</dbReference>
<dbReference type="EMBL" id="ABXJ01000069">
    <property type="protein sequence ID" value="EEA90464.1"/>
    <property type="molecule type" value="Genomic_DNA"/>
</dbReference>
<dbReference type="GO" id="GO:0005524">
    <property type="term" value="F:ATP binding"/>
    <property type="evidence" value="ECO:0007669"/>
    <property type="project" value="InterPro"/>
</dbReference>
<dbReference type="InterPro" id="IPR043703">
    <property type="entry name" value="Lipid_II_synth_MurT"/>
</dbReference>
<dbReference type="eggNOG" id="COG0771">
    <property type="taxonomic scope" value="Bacteria"/>
</dbReference>
<keyword evidence="4" id="KW-1185">Reference proteome</keyword>
<feature type="non-terminal residue" evidence="3">
    <location>
        <position position="462"/>
    </location>
</feature>
<dbReference type="InterPro" id="IPR013564">
    <property type="entry name" value="MurT_C"/>
</dbReference>
<dbReference type="InterPro" id="IPR013221">
    <property type="entry name" value="Mur_ligase_cen"/>
</dbReference>
<evidence type="ECO:0000313" key="4">
    <source>
        <dbReference type="Proteomes" id="UP000003560"/>
    </source>
</evidence>
<protein>
    <submittedName>
        <fullName evidence="3">Mur ligase middle domain protein</fullName>
    </submittedName>
</protein>
<comment type="caution">
    <text evidence="3">The sequence shown here is derived from an EMBL/GenBank/DDBJ whole genome shotgun (WGS) entry which is preliminary data.</text>
</comment>
<dbReference type="PANTHER" id="PTHR23135:SF7">
    <property type="entry name" value="LIPID II ISOGLUTAMINYL SYNTHASE (GLUTAMINE-HYDROLYZING) SUBUNIT MURT"/>
    <property type="match status" value="1"/>
</dbReference>
<proteinExistence type="inferred from homology"/>
<dbReference type="HOGENOM" id="CLU_041534_0_0_11"/>
<evidence type="ECO:0000259" key="1">
    <source>
        <dbReference type="Pfam" id="PF08245"/>
    </source>
</evidence>
<dbReference type="AlphaFoldDB" id="B6GAX0"/>
<dbReference type="SUPFAM" id="SSF53623">
    <property type="entry name" value="MurD-like peptide ligases, catalytic domain"/>
    <property type="match status" value="1"/>
</dbReference>
<dbReference type="Pfam" id="PF08245">
    <property type="entry name" value="Mur_ligase_M"/>
    <property type="match status" value="1"/>
</dbReference>
<dbReference type="OrthoDB" id="9803907at2"/>
<dbReference type="GO" id="GO:0016881">
    <property type="term" value="F:acid-amino acid ligase activity"/>
    <property type="evidence" value="ECO:0007669"/>
    <property type="project" value="InterPro"/>
</dbReference>
<dbReference type="GO" id="GO:0009252">
    <property type="term" value="P:peptidoglycan biosynthetic process"/>
    <property type="evidence" value="ECO:0007669"/>
    <property type="project" value="InterPro"/>
</dbReference>
<dbReference type="Gene3D" id="3.40.1190.10">
    <property type="entry name" value="Mur-like, catalytic domain"/>
    <property type="match status" value="1"/>
</dbReference>
<dbReference type="PANTHER" id="PTHR23135">
    <property type="entry name" value="MUR LIGASE FAMILY MEMBER"/>
    <property type="match status" value="1"/>
</dbReference>